<evidence type="ECO:0000313" key="6">
    <source>
        <dbReference type="EMBL" id="CAB4816175.1"/>
    </source>
</evidence>
<protein>
    <submittedName>
        <fullName evidence="7">Unannotated protein</fullName>
    </submittedName>
</protein>
<accession>A0A6J7PNZ6</accession>
<sequence length="190" mass="20734">MSANTSVPIHPILAERKSPRSLDESVKLTSEEITALLEAARWAPSANNLQPWRFFVGQRGDATFTNILESLRPFNQNWSKRASLLVLVAGATKNEDGTDNNSYTYDCALAVSQLSIEAHSRGYVAHQMAGFEKELAIQNLSINSALAPVVVVAIGKQAGVEQLDEATAQRELAPRVRKPLDEIVLKGLPN</sequence>
<reference evidence="7" key="1">
    <citation type="submission" date="2020-05" db="EMBL/GenBank/DDBJ databases">
        <authorList>
            <person name="Chiriac C."/>
            <person name="Salcher M."/>
            <person name="Ghai R."/>
            <person name="Kavagutti S V."/>
        </authorList>
    </citation>
    <scope>NUCLEOTIDE SEQUENCE</scope>
</reference>
<evidence type="ECO:0000259" key="3">
    <source>
        <dbReference type="Pfam" id="PF00881"/>
    </source>
</evidence>
<dbReference type="Pfam" id="PF00881">
    <property type="entry name" value="Nitroreductase"/>
    <property type="match status" value="1"/>
</dbReference>
<evidence type="ECO:0000313" key="4">
    <source>
        <dbReference type="EMBL" id="CAB4536226.1"/>
    </source>
</evidence>
<feature type="domain" description="Nitroreductase" evidence="3">
    <location>
        <begin position="14"/>
        <end position="69"/>
    </location>
</feature>
<gene>
    <name evidence="4" type="ORF">UFOPK1438_00232</name>
    <name evidence="5" type="ORF">UFOPK2329_00169</name>
    <name evidence="6" type="ORF">UFOPK3166_00068</name>
    <name evidence="7" type="ORF">UFOPK4087_00258</name>
    <name evidence="8" type="ORF">UFOPK4424_00604</name>
</gene>
<dbReference type="EMBL" id="CAFBRW010000109">
    <property type="protein sequence ID" value="CAB5120550.1"/>
    <property type="molecule type" value="Genomic_DNA"/>
</dbReference>
<evidence type="ECO:0000256" key="2">
    <source>
        <dbReference type="ARBA" id="ARBA00023002"/>
    </source>
</evidence>
<name>A0A6J7PNZ6_9ZZZZ</name>
<proteinExistence type="inferred from homology"/>
<organism evidence="7">
    <name type="scientific">freshwater metagenome</name>
    <dbReference type="NCBI Taxonomy" id="449393"/>
    <lineage>
        <taxon>unclassified sequences</taxon>
        <taxon>metagenomes</taxon>
        <taxon>ecological metagenomes</taxon>
    </lineage>
</organism>
<dbReference type="InterPro" id="IPR000415">
    <property type="entry name" value="Nitroreductase-like"/>
</dbReference>
<evidence type="ECO:0000313" key="5">
    <source>
        <dbReference type="EMBL" id="CAB4664820.1"/>
    </source>
</evidence>
<dbReference type="SUPFAM" id="SSF55469">
    <property type="entry name" value="FMN-dependent nitroreductase-like"/>
    <property type="match status" value="1"/>
</dbReference>
<dbReference type="EMBL" id="CAFBPH010000029">
    <property type="protein sequence ID" value="CAB5007127.1"/>
    <property type="molecule type" value="Genomic_DNA"/>
</dbReference>
<dbReference type="InterPro" id="IPR029479">
    <property type="entry name" value="Nitroreductase"/>
</dbReference>
<evidence type="ECO:0000256" key="1">
    <source>
        <dbReference type="ARBA" id="ARBA00007118"/>
    </source>
</evidence>
<dbReference type="EMBL" id="CAFABD010000004">
    <property type="protein sequence ID" value="CAB4816175.1"/>
    <property type="molecule type" value="Genomic_DNA"/>
</dbReference>
<dbReference type="GO" id="GO:0016491">
    <property type="term" value="F:oxidoreductase activity"/>
    <property type="evidence" value="ECO:0007669"/>
    <property type="project" value="UniProtKB-KW"/>
</dbReference>
<dbReference type="CDD" id="cd02138">
    <property type="entry name" value="TdsD-like"/>
    <property type="match status" value="1"/>
</dbReference>
<dbReference type="EMBL" id="CAEZSM010000016">
    <property type="protein sequence ID" value="CAB4536226.1"/>
    <property type="molecule type" value="Genomic_DNA"/>
</dbReference>
<dbReference type="AlphaFoldDB" id="A0A6J7PNZ6"/>
<keyword evidence="2" id="KW-0560">Oxidoreductase</keyword>
<evidence type="ECO:0000313" key="7">
    <source>
        <dbReference type="EMBL" id="CAB5007127.1"/>
    </source>
</evidence>
<dbReference type="EMBL" id="CAEZWZ010000011">
    <property type="protein sequence ID" value="CAB4664820.1"/>
    <property type="molecule type" value="Genomic_DNA"/>
</dbReference>
<dbReference type="PANTHER" id="PTHR43673:SF10">
    <property type="entry name" value="NADH DEHYDROGENASE_NAD(P)H NITROREDUCTASE XCC3605-RELATED"/>
    <property type="match status" value="1"/>
</dbReference>
<evidence type="ECO:0000313" key="8">
    <source>
        <dbReference type="EMBL" id="CAB5120550.1"/>
    </source>
</evidence>
<dbReference type="PANTHER" id="PTHR43673">
    <property type="entry name" value="NAD(P)H NITROREDUCTASE YDGI-RELATED"/>
    <property type="match status" value="1"/>
</dbReference>
<comment type="similarity">
    <text evidence="1">Belongs to the nitroreductase family.</text>
</comment>
<dbReference type="Gene3D" id="3.40.109.10">
    <property type="entry name" value="NADH Oxidase"/>
    <property type="match status" value="1"/>
</dbReference>